<keyword evidence="7 8" id="KW-0472">Membrane</keyword>
<evidence type="ECO:0000256" key="5">
    <source>
        <dbReference type="ARBA" id="ARBA00022989"/>
    </source>
</evidence>
<evidence type="ECO:0000256" key="2">
    <source>
        <dbReference type="ARBA" id="ARBA00009904"/>
    </source>
</evidence>
<protein>
    <recommendedName>
        <fullName evidence="10">V-type ATP synthase subunit I</fullName>
    </recommendedName>
</protein>
<reference evidence="9" key="1">
    <citation type="submission" date="2018-05" db="EMBL/GenBank/DDBJ databases">
        <authorList>
            <person name="Lanie J.A."/>
            <person name="Ng W.-L."/>
            <person name="Kazmierczak K.M."/>
            <person name="Andrzejewski T.M."/>
            <person name="Davidsen T.M."/>
            <person name="Wayne K.J."/>
            <person name="Tettelin H."/>
            <person name="Glass J.I."/>
            <person name="Rusch D."/>
            <person name="Podicherti R."/>
            <person name="Tsui H.-C.T."/>
            <person name="Winkler M.E."/>
        </authorList>
    </citation>
    <scope>NUCLEOTIDE SEQUENCE</scope>
</reference>
<comment type="similarity">
    <text evidence="2">Belongs to the V-ATPase 116 kDa subunit family.</text>
</comment>
<feature type="non-terminal residue" evidence="9">
    <location>
        <position position="1"/>
    </location>
</feature>
<evidence type="ECO:0000256" key="3">
    <source>
        <dbReference type="ARBA" id="ARBA00022448"/>
    </source>
</evidence>
<keyword evidence="3" id="KW-0813">Transport</keyword>
<feature type="non-terminal residue" evidence="9">
    <location>
        <position position="271"/>
    </location>
</feature>
<evidence type="ECO:0000256" key="8">
    <source>
        <dbReference type="SAM" id="Phobius"/>
    </source>
</evidence>
<dbReference type="PANTHER" id="PTHR11629:SF63">
    <property type="entry name" value="V-TYPE PROTON ATPASE SUBUNIT A"/>
    <property type="match status" value="1"/>
</dbReference>
<organism evidence="9">
    <name type="scientific">marine metagenome</name>
    <dbReference type="NCBI Taxonomy" id="408172"/>
    <lineage>
        <taxon>unclassified sequences</taxon>
        <taxon>metagenomes</taxon>
        <taxon>ecological metagenomes</taxon>
    </lineage>
</organism>
<proteinExistence type="inferred from homology"/>
<dbReference type="GO" id="GO:0051117">
    <property type="term" value="F:ATPase binding"/>
    <property type="evidence" value="ECO:0007669"/>
    <property type="project" value="TreeGrafter"/>
</dbReference>
<dbReference type="GO" id="GO:0046961">
    <property type="term" value="F:proton-transporting ATPase activity, rotational mechanism"/>
    <property type="evidence" value="ECO:0007669"/>
    <property type="project" value="InterPro"/>
</dbReference>
<dbReference type="GO" id="GO:0033179">
    <property type="term" value="C:proton-transporting V-type ATPase, V0 domain"/>
    <property type="evidence" value="ECO:0007669"/>
    <property type="project" value="InterPro"/>
</dbReference>
<sequence>KSIKDALALVKKLEVDVSNLGFMKYFYTNMFIIKTVDFQEISKTLDDVALYKYDLDSKEESAIIIVADGQETDKILKVMRSFNANPFTIPQGVSQVPSKAFAFAESKIKELTTKQKSIAKEILGITKKIRTDILVIHEKAYVTKEVLESLRKPGGTRSFAVIQGYIPKKMDNKFKQVTNEWMSVVEDINDNKLREHTPTLFDNPKFVKTFEVITESQGIPKRGESDPTPMIAIMWPIFYGLMFADVGHGLLLMGVGLIFKLKAQGNLSRWG</sequence>
<evidence type="ECO:0000256" key="7">
    <source>
        <dbReference type="ARBA" id="ARBA00023136"/>
    </source>
</evidence>
<keyword evidence="4 8" id="KW-0812">Transmembrane</keyword>
<keyword evidence="6" id="KW-0406">Ion transport</keyword>
<keyword evidence="5 8" id="KW-1133">Transmembrane helix</keyword>
<dbReference type="InterPro" id="IPR002490">
    <property type="entry name" value="V-ATPase_116kDa_su"/>
</dbReference>
<name>A0A382XCS4_9ZZZZ</name>
<evidence type="ECO:0000256" key="4">
    <source>
        <dbReference type="ARBA" id="ARBA00022692"/>
    </source>
</evidence>
<dbReference type="GO" id="GO:0007035">
    <property type="term" value="P:vacuolar acidification"/>
    <property type="evidence" value="ECO:0007669"/>
    <property type="project" value="TreeGrafter"/>
</dbReference>
<dbReference type="EMBL" id="UINC01166823">
    <property type="protein sequence ID" value="SVD68986.1"/>
    <property type="molecule type" value="Genomic_DNA"/>
</dbReference>
<accession>A0A382XCS4</accession>
<dbReference type="GO" id="GO:0016471">
    <property type="term" value="C:vacuolar proton-transporting V-type ATPase complex"/>
    <property type="evidence" value="ECO:0007669"/>
    <property type="project" value="TreeGrafter"/>
</dbReference>
<evidence type="ECO:0000313" key="9">
    <source>
        <dbReference type="EMBL" id="SVD68986.1"/>
    </source>
</evidence>
<feature type="transmembrane region" description="Helical" evidence="8">
    <location>
        <begin position="237"/>
        <end position="259"/>
    </location>
</feature>
<evidence type="ECO:0000256" key="1">
    <source>
        <dbReference type="ARBA" id="ARBA00004141"/>
    </source>
</evidence>
<dbReference type="Pfam" id="PF01496">
    <property type="entry name" value="V_ATPase_I"/>
    <property type="match status" value="1"/>
</dbReference>
<gene>
    <name evidence="9" type="ORF">METZ01_LOCUS421840</name>
</gene>
<dbReference type="PANTHER" id="PTHR11629">
    <property type="entry name" value="VACUOLAR PROTON ATPASES"/>
    <property type="match status" value="1"/>
</dbReference>
<evidence type="ECO:0000256" key="6">
    <source>
        <dbReference type="ARBA" id="ARBA00023065"/>
    </source>
</evidence>
<comment type="subcellular location">
    <subcellularLocation>
        <location evidence="1">Membrane</location>
        <topology evidence="1">Multi-pass membrane protein</topology>
    </subcellularLocation>
</comment>
<evidence type="ECO:0008006" key="10">
    <source>
        <dbReference type="Google" id="ProtNLM"/>
    </source>
</evidence>
<dbReference type="AlphaFoldDB" id="A0A382XCS4"/>